<evidence type="ECO:0000256" key="7">
    <source>
        <dbReference type="ARBA" id="ARBA00023229"/>
    </source>
</evidence>
<dbReference type="GO" id="GO:0051484">
    <property type="term" value="P:isopentenyl diphosphate biosynthetic process, methylerythritol 4-phosphate pathway involved in terpenoid biosynthetic process"/>
    <property type="evidence" value="ECO:0007669"/>
    <property type="project" value="UniProtKB-ARBA"/>
</dbReference>
<dbReference type="InterPro" id="IPR036169">
    <property type="entry name" value="DXPR_C_sf"/>
</dbReference>
<keyword evidence="3 9" id="KW-0479">Metal-binding</keyword>
<feature type="binding site" evidence="9">
    <location>
        <position position="11"/>
    </location>
    <ligand>
        <name>NADPH</name>
        <dbReference type="ChEBI" id="CHEBI:57783"/>
    </ligand>
</feature>
<dbReference type="GO" id="GO:0070402">
    <property type="term" value="F:NADPH binding"/>
    <property type="evidence" value="ECO:0007669"/>
    <property type="project" value="InterPro"/>
</dbReference>
<comment type="similarity">
    <text evidence="2 9">Belongs to the DXR family.</text>
</comment>
<dbReference type="GO" id="GO:0030145">
    <property type="term" value="F:manganese ion binding"/>
    <property type="evidence" value="ECO:0007669"/>
    <property type="project" value="TreeGrafter"/>
</dbReference>
<feature type="binding site" evidence="9">
    <location>
        <position position="150"/>
    </location>
    <ligand>
        <name>1-deoxy-D-xylulose 5-phosphate</name>
        <dbReference type="ChEBI" id="CHEBI:57792"/>
    </ligand>
</feature>
<feature type="binding site" evidence="9">
    <location>
        <position position="149"/>
    </location>
    <ligand>
        <name>Mn(2+)</name>
        <dbReference type="ChEBI" id="CHEBI:29035"/>
    </ligand>
</feature>
<evidence type="ECO:0000256" key="3">
    <source>
        <dbReference type="ARBA" id="ARBA00022723"/>
    </source>
</evidence>
<feature type="binding site" evidence="9">
    <location>
        <position position="216"/>
    </location>
    <ligand>
        <name>1-deoxy-D-xylulose 5-phosphate</name>
        <dbReference type="ChEBI" id="CHEBI:57792"/>
    </ligand>
</feature>
<keyword evidence="9" id="KW-0460">Magnesium</keyword>
<dbReference type="GO" id="GO:0030604">
    <property type="term" value="F:1-deoxy-D-xylulose-5-phosphate reductoisomerase activity"/>
    <property type="evidence" value="ECO:0007669"/>
    <property type="project" value="UniProtKB-UniRule"/>
</dbReference>
<feature type="binding site" evidence="9">
    <location>
        <position position="125"/>
    </location>
    <ligand>
        <name>NADPH</name>
        <dbReference type="ChEBI" id="CHEBI:57783"/>
    </ligand>
</feature>
<sequence>MRRISVFGATGSIGVNTIDLLRRQGGAEAFRIVALTGGRNIDLLAAQARELRAEVAVTAHEDRLPDLRAALQGSGVEAAAGPAALIEAAERPADWVMSAIVGAAGLAPGFAALRHGTTLALANKESLVAAGPLLLAEAARHNARILPVDSEHSAVFQALTGERIEDVERVVITASGGPFRDWSLAQLERATLAEASHHPNWAMGQRITIDSASMFNKAMELIETREYFGISPERIEAIVHPESLVHALVGFRDGALMAHLGAPDMRHAIGYALNWPARRELPVARLDLARIGQLTFQAPDPVRFPALRLAREVMAIRGAAGAVFNAAKEVALDGFIAGRIGFMDMARLVESLLSDMSSRQGLGNAPVSLDNVLAVDAEARALGRERLSTGRI</sequence>
<dbReference type="RefSeq" id="WP_128235589.1">
    <property type="nucleotide sequence ID" value="NZ_SAUX01000001.1"/>
</dbReference>
<feature type="binding site" evidence="9">
    <location>
        <position position="38"/>
    </location>
    <ligand>
        <name>NADPH</name>
        <dbReference type="ChEBI" id="CHEBI:57783"/>
    </ligand>
</feature>
<feature type="binding site" evidence="9">
    <location>
        <position position="211"/>
    </location>
    <ligand>
        <name>1-deoxy-D-xylulose 5-phosphate</name>
        <dbReference type="ChEBI" id="CHEBI:57792"/>
    </ligand>
</feature>
<name>A0A443KIX1_9RHOB</name>
<dbReference type="SUPFAM" id="SSF51735">
    <property type="entry name" value="NAD(P)-binding Rossmann-fold domains"/>
    <property type="match status" value="1"/>
</dbReference>
<comment type="function">
    <text evidence="9">Catalyzes the NADPH-dependent rearrangement and reduction of 1-deoxy-D-xylulose-5-phosphate (DXP) to 2-C-methyl-D-erythritol 4-phosphate (MEP).</text>
</comment>
<dbReference type="OrthoDB" id="9806546at2"/>
<evidence type="ECO:0000313" key="13">
    <source>
        <dbReference type="EMBL" id="RWR32713.1"/>
    </source>
</evidence>
<dbReference type="GO" id="GO:0016853">
    <property type="term" value="F:isomerase activity"/>
    <property type="evidence" value="ECO:0007669"/>
    <property type="project" value="UniProtKB-KW"/>
</dbReference>
<dbReference type="EC" id="1.1.1.267" evidence="9"/>
<feature type="binding site" evidence="9">
    <location>
        <position position="151"/>
    </location>
    <ligand>
        <name>1-deoxy-D-xylulose 5-phosphate</name>
        <dbReference type="ChEBI" id="CHEBI:57792"/>
    </ligand>
</feature>
<evidence type="ECO:0000256" key="9">
    <source>
        <dbReference type="HAMAP-Rule" id="MF_00183"/>
    </source>
</evidence>
<feature type="binding site" evidence="9">
    <location>
        <position position="220"/>
    </location>
    <ligand>
        <name>Mn(2+)</name>
        <dbReference type="ChEBI" id="CHEBI:29035"/>
    </ligand>
</feature>
<evidence type="ECO:0000313" key="14">
    <source>
        <dbReference type="Proteomes" id="UP000285295"/>
    </source>
</evidence>
<dbReference type="PANTHER" id="PTHR30525">
    <property type="entry name" value="1-DEOXY-D-XYLULOSE 5-PHOSPHATE REDUCTOISOMERASE"/>
    <property type="match status" value="1"/>
</dbReference>
<accession>A0A443KIX1</accession>
<feature type="binding site" evidence="9">
    <location>
        <position position="39"/>
    </location>
    <ligand>
        <name>NADPH</name>
        <dbReference type="ChEBI" id="CHEBI:57783"/>
    </ligand>
</feature>
<evidence type="ECO:0000256" key="6">
    <source>
        <dbReference type="ARBA" id="ARBA00023211"/>
    </source>
</evidence>
<evidence type="ECO:0000259" key="10">
    <source>
        <dbReference type="Pfam" id="PF02670"/>
    </source>
</evidence>
<keyword evidence="4 9" id="KW-0521">NADP</keyword>
<dbReference type="NCBIfam" id="TIGR00243">
    <property type="entry name" value="Dxr"/>
    <property type="match status" value="1"/>
</dbReference>
<dbReference type="EMBL" id="SAUX01000001">
    <property type="protein sequence ID" value="RWR32713.1"/>
    <property type="molecule type" value="Genomic_DNA"/>
</dbReference>
<feature type="domain" description="1-deoxy-D-xylulose 5-phosphate reductoisomerase N-terminal" evidence="10">
    <location>
        <begin position="4"/>
        <end position="131"/>
    </location>
</feature>
<keyword evidence="5 9" id="KW-0560">Oxidoreductase</keyword>
<evidence type="ECO:0000256" key="2">
    <source>
        <dbReference type="ARBA" id="ARBA00006825"/>
    </source>
</evidence>
<feature type="domain" description="1-deoxy-D-xylulose 5-phosphate reductoisomerase C-terminal" evidence="11">
    <location>
        <begin position="145"/>
        <end position="228"/>
    </location>
</feature>
<evidence type="ECO:0000256" key="8">
    <source>
        <dbReference type="ARBA" id="ARBA00048543"/>
    </source>
</evidence>
<feature type="binding site" evidence="9">
    <location>
        <position position="13"/>
    </location>
    <ligand>
        <name>NADPH</name>
        <dbReference type="ChEBI" id="CHEBI:57783"/>
    </ligand>
</feature>
<dbReference type="PIRSF" id="PIRSF006205">
    <property type="entry name" value="Dxp_reductismrs"/>
    <property type="match status" value="1"/>
</dbReference>
<dbReference type="Pfam" id="PF08436">
    <property type="entry name" value="DXP_redisom_C"/>
    <property type="match status" value="1"/>
</dbReference>
<evidence type="ECO:0000259" key="11">
    <source>
        <dbReference type="Pfam" id="PF08436"/>
    </source>
</evidence>
<reference evidence="13 14" key="1">
    <citation type="submission" date="2019-01" db="EMBL/GenBank/DDBJ databases">
        <title>Sinorhodobacter populi sp. nov. isolated from the symptomatic bark tissue of Populus euramericana canker.</title>
        <authorList>
            <person name="Xu G."/>
        </authorList>
    </citation>
    <scope>NUCLEOTIDE SEQUENCE [LARGE SCALE GENOMIC DNA]</scope>
    <source>
        <strain evidence="13 14">D19-10-3-21</strain>
    </source>
</reference>
<keyword evidence="13" id="KW-0413">Isomerase</keyword>
<organism evidence="13 14">
    <name type="scientific">Paenirhodobacter populi</name>
    <dbReference type="NCBI Taxonomy" id="2306993"/>
    <lineage>
        <taxon>Bacteria</taxon>
        <taxon>Pseudomonadati</taxon>
        <taxon>Pseudomonadota</taxon>
        <taxon>Alphaproteobacteria</taxon>
        <taxon>Rhodobacterales</taxon>
        <taxon>Rhodobacter group</taxon>
        <taxon>Paenirhodobacter</taxon>
    </lineage>
</organism>
<dbReference type="AlphaFoldDB" id="A0A443KIX1"/>
<proteinExistence type="inferred from homology"/>
<evidence type="ECO:0000256" key="4">
    <source>
        <dbReference type="ARBA" id="ARBA00022857"/>
    </source>
</evidence>
<evidence type="ECO:0000259" key="12">
    <source>
        <dbReference type="Pfam" id="PF13288"/>
    </source>
</evidence>
<feature type="binding site" evidence="9">
    <location>
        <position position="40"/>
    </location>
    <ligand>
        <name>NADPH</name>
        <dbReference type="ChEBI" id="CHEBI:57783"/>
    </ligand>
</feature>
<dbReference type="Gene3D" id="3.40.50.720">
    <property type="entry name" value="NAD(P)-binding Rossmann-like Domain"/>
    <property type="match status" value="1"/>
</dbReference>
<feature type="binding site" evidence="9">
    <location>
        <position position="12"/>
    </location>
    <ligand>
        <name>NADPH</name>
        <dbReference type="ChEBI" id="CHEBI:57783"/>
    </ligand>
</feature>
<comment type="catalytic activity">
    <reaction evidence="8">
        <text>2-C-methyl-D-erythritol 4-phosphate + NADP(+) = 1-deoxy-D-xylulose 5-phosphate + NADPH + H(+)</text>
        <dbReference type="Rhea" id="RHEA:13717"/>
        <dbReference type="ChEBI" id="CHEBI:15378"/>
        <dbReference type="ChEBI" id="CHEBI:57783"/>
        <dbReference type="ChEBI" id="CHEBI:57792"/>
        <dbReference type="ChEBI" id="CHEBI:58262"/>
        <dbReference type="ChEBI" id="CHEBI:58349"/>
        <dbReference type="EC" id="1.1.1.267"/>
    </reaction>
    <physiologicalReaction direction="right-to-left" evidence="8">
        <dbReference type="Rhea" id="RHEA:13719"/>
    </physiologicalReaction>
</comment>
<dbReference type="SUPFAM" id="SSF55347">
    <property type="entry name" value="Glyceraldehyde-3-phosphate dehydrogenase-like, C-terminal domain"/>
    <property type="match status" value="1"/>
</dbReference>
<feature type="binding site" evidence="9">
    <location>
        <position position="198"/>
    </location>
    <ligand>
        <name>1-deoxy-D-xylulose 5-phosphate</name>
        <dbReference type="ChEBI" id="CHEBI:57792"/>
    </ligand>
</feature>
<dbReference type="UniPathway" id="UPA00056">
    <property type="reaction ID" value="UER00092"/>
</dbReference>
<feature type="binding site" evidence="9">
    <location>
        <position position="123"/>
    </location>
    <ligand>
        <name>NADPH</name>
        <dbReference type="ChEBI" id="CHEBI:57783"/>
    </ligand>
</feature>
<comment type="pathway">
    <text evidence="1 9">Isoprenoid biosynthesis; isopentenyl diphosphate biosynthesis via DXP pathway; isopentenyl diphosphate from 1-deoxy-D-xylulose 5-phosphate: step 1/6.</text>
</comment>
<dbReference type="Gene3D" id="1.10.1740.10">
    <property type="match status" value="1"/>
</dbReference>
<dbReference type="PANTHER" id="PTHR30525:SF0">
    <property type="entry name" value="1-DEOXY-D-XYLULOSE 5-PHOSPHATE REDUCTOISOMERASE, CHLOROPLASTIC"/>
    <property type="match status" value="1"/>
</dbReference>
<feature type="binding site" evidence="9">
    <location>
        <position position="204"/>
    </location>
    <ligand>
        <name>NADPH</name>
        <dbReference type="ChEBI" id="CHEBI:57783"/>
    </ligand>
</feature>
<feature type="binding site" evidence="9">
    <location>
        <position position="220"/>
    </location>
    <ligand>
        <name>1-deoxy-D-xylulose 5-phosphate</name>
        <dbReference type="ChEBI" id="CHEBI:57792"/>
    </ligand>
</feature>
<dbReference type="InterPro" id="IPR013512">
    <property type="entry name" value="DXP_reductoisomerase_N"/>
</dbReference>
<dbReference type="InterPro" id="IPR003821">
    <property type="entry name" value="DXP_reductoisomerase"/>
</dbReference>
<dbReference type="InterPro" id="IPR036291">
    <property type="entry name" value="NAD(P)-bd_dom_sf"/>
</dbReference>
<gene>
    <name evidence="9" type="primary">dxr</name>
    <name evidence="13" type="ORF">D2T31_01720</name>
</gene>
<dbReference type="Proteomes" id="UP000285295">
    <property type="component" value="Unassembled WGS sequence"/>
</dbReference>
<dbReference type="HAMAP" id="MF_00183">
    <property type="entry name" value="DXP_reductoisom"/>
    <property type="match status" value="1"/>
</dbReference>
<dbReference type="SUPFAM" id="SSF69055">
    <property type="entry name" value="1-deoxy-D-xylulose-5-phosphate reductoisomerase, C-terminal domain"/>
    <property type="match status" value="1"/>
</dbReference>
<feature type="domain" description="DXP reductoisomerase C-terminal" evidence="12">
    <location>
        <begin position="260"/>
        <end position="381"/>
    </location>
</feature>
<keyword evidence="7 9" id="KW-0414">Isoprene biosynthesis</keyword>
<protein>
    <recommendedName>
        <fullName evidence="9">1-deoxy-D-xylulose 5-phosphate reductoisomerase</fullName>
        <shortName evidence="9">DXP reductoisomerase</shortName>
        <ecNumber evidence="9">1.1.1.267</ecNumber>
    </recommendedName>
    <alternativeName>
        <fullName evidence="9">1-deoxyxylulose-5-phosphate reductoisomerase</fullName>
    </alternativeName>
    <alternativeName>
        <fullName evidence="9">2-C-methyl-D-erythritol 4-phosphate synthase</fullName>
    </alternativeName>
</protein>
<dbReference type="FunFam" id="3.40.50.720:FF:000045">
    <property type="entry name" value="1-deoxy-D-xylulose 5-phosphate reductoisomerase"/>
    <property type="match status" value="1"/>
</dbReference>
<comment type="caution">
    <text evidence="13">The sequence shown here is derived from an EMBL/GenBank/DDBJ whole genome shotgun (WGS) entry which is preliminary data.</text>
</comment>
<feature type="binding site" evidence="9">
    <location>
        <position position="10"/>
    </location>
    <ligand>
        <name>NADPH</name>
        <dbReference type="ChEBI" id="CHEBI:57783"/>
    </ligand>
</feature>
<feature type="binding site" evidence="9">
    <location>
        <position position="175"/>
    </location>
    <ligand>
        <name>1-deoxy-D-xylulose 5-phosphate</name>
        <dbReference type="ChEBI" id="CHEBI:57792"/>
    </ligand>
</feature>
<dbReference type="Pfam" id="PF02670">
    <property type="entry name" value="DXP_reductoisom"/>
    <property type="match status" value="1"/>
</dbReference>
<dbReference type="InterPro" id="IPR013644">
    <property type="entry name" value="DXP_reductoisomerase_C"/>
</dbReference>
<feature type="binding site" evidence="9">
    <location>
        <position position="151"/>
    </location>
    <ligand>
        <name>Mn(2+)</name>
        <dbReference type="ChEBI" id="CHEBI:29035"/>
    </ligand>
</feature>
<dbReference type="InterPro" id="IPR026877">
    <property type="entry name" value="DXPR_C"/>
</dbReference>
<dbReference type="Pfam" id="PF13288">
    <property type="entry name" value="DXPR_C"/>
    <property type="match status" value="1"/>
</dbReference>
<evidence type="ECO:0000256" key="5">
    <source>
        <dbReference type="ARBA" id="ARBA00023002"/>
    </source>
</evidence>
<reference evidence="13 14" key="2">
    <citation type="submission" date="2019-01" db="EMBL/GenBank/DDBJ databases">
        <authorList>
            <person name="Li Y."/>
        </authorList>
    </citation>
    <scope>NUCLEOTIDE SEQUENCE [LARGE SCALE GENOMIC DNA]</scope>
    <source>
        <strain evidence="13 14">D19-10-3-21</strain>
    </source>
</reference>
<feature type="binding site" evidence="9">
    <location>
        <position position="217"/>
    </location>
    <ligand>
        <name>1-deoxy-D-xylulose 5-phosphate</name>
        <dbReference type="ChEBI" id="CHEBI:57792"/>
    </ligand>
</feature>
<keyword evidence="6 9" id="KW-0464">Manganese</keyword>
<comment type="cofactor">
    <cofactor evidence="9">
        <name>Mg(2+)</name>
        <dbReference type="ChEBI" id="CHEBI:18420"/>
    </cofactor>
    <cofactor evidence="9">
        <name>Mn(2+)</name>
        <dbReference type="ChEBI" id="CHEBI:29035"/>
    </cofactor>
</comment>
<evidence type="ECO:0000256" key="1">
    <source>
        <dbReference type="ARBA" id="ARBA00005094"/>
    </source>
</evidence>
<feature type="binding site" evidence="9">
    <location>
        <position position="124"/>
    </location>
    <ligand>
        <name>1-deoxy-D-xylulose 5-phosphate</name>
        <dbReference type="ChEBI" id="CHEBI:57792"/>
    </ligand>
</feature>